<gene>
    <name evidence="2" type="ORF">AFE02nite_07780</name>
</gene>
<evidence type="ECO:0000256" key="1">
    <source>
        <dbReference type="SAM" id="MobiDB-lite"/>
    </source>
</evidence>
<name>A0A511YV14_9CELL</name>
<proteinExistence type="predicted"/>
<dbReference type="EMBL" id="BJYK01000001">
    <property type="protein sequence ID" value="GEN79044.1"/>
    <property type="molecule type" value="Genomic_DNA"/>
</dbReference>
<dbReference type="AlphaFoldDB" id="A0A511YV14"/>
<evidence type="ECO:0000313" key="2">
    <source>
        <dbReference type="EMBL" id="GEN79044.1"/>
    </source>
</evidence>
<evidence type="ECO:0000313" key="3">
    <source>
        <dbReference type="Proteomes" id="UP000321484"/>
    </source>
</evidence>
<feature type="compositionally biased region" description="Polar residues" evidence="1">
    <location>
        <begin position="149"/>
        <end position="162"/>
    </location>
</feature>
<sequence length="162" mass="15628">MKTRDALAIGALATVAATVATVTPEPTLGALNDVETFQIGVVAWRPAPADTTTGPQTAEPAQDPFSPLEPPAAAGPPTDEGADPGSAPDAVPDGQQDGSGQSTPPDPATDQETASPGSEPAAVPSSDTTASPAEEAPSATGTEGAGTNDGATSASPDPTSDG</sequence>
<accession>A0A511YV14</accession>
<dbReference type="RefSeq" id="WP_186814456.1">
    <property type="nucleotide sequence ID" value="NZ_BJYK01000001.1"/>
</dbReference>
<reference evidence="2 3" key="1">
    <citation type="submission" date="2019-07" db="EMBL/GenBank/DDBJ databases">
        <title>Whole genome shotgun sequence of Actinotalea fermentans NBRC 105374.</title>
        <authorList>
            <person name="Hosoyama A."/>
            <person name="Uohara A."/>
            <person name="Ohji S."/>
            <person name="Ichikawa N."/>
        </authorList>
    </citation>
    <scope>NUCLEOTIDE SEQUENCE [LARGE SCALE GENOMIC DNA]</scope>
    <source>
        <strain evidence="2 3">NBRC 105374</strain>
    </source>
</reference>
<dbReference type="Proteomes" id="UP000321484">
    <property type="component" value="Unassembled WGS sequence"/>
</dbReference>
<keyword evidence="3" id="KW-1185">Reference proteome</keyword>
<organism evidence="2 3">
    <name type="scientific">Actinotalea fermentans</name>
    <dbReference type="NCBI Taxonomy" id="43671"/>
    <lineage>
        <taxon>Bacteria</taxon>
        <taxon>Bacillati</taxon>
        <taxon>Actinomycetota</taxon>
        <taxon>Actinomycetes</taxon>
        <taxon>Micrococcales</taxon>
        <taxon>Cellulomonadaceae</taxon>
        <taxon>Actinotalea</taxon>
    </lineage>
</organism>
<feature type="region of interest" description="Disordered" evidence="1">
    <location>
        <begin position="47"/>
        <end position="162"/>
    </location>
</feature>
<comment type="caution">
    <text evidence="2">The sequence shown here is derived from an EMBL/GenBank/DDBJ whole genome shotgun (WGS) entry which is preliminary data.</text>
</comment>
<protein>
    <submittedName>
        <fullName evidence="2">Uncharacterized protein</fullName>
    </submittedName>
</protein>